<sequence>LPHELREKIKWFNADMSASFKEAELEKLTSSETWGLHTTMSFGMGMDIPDISLIIQWQVTCKLAALWQHFSHTVRDKCLAGTALLFVEKEYFDDEQAAKAARKAR</sequence>
<dbReference type="InterPro" id="IPR001650">
    <property type="entry name" value="Helicase_C-like"/>
</dbReference>
<evidence type="ECO:0000313" key="2">
    <source>
        <dbReference type="EMBL" id="KIK18681.1"/>
    </source>
</evidence>
<reference evidence="3" key="2">
    <citation type="submission" date="2015-01" db="EMBL/GenBank/DDBJ databases">
        <title>Evolutionary Origins and Diversification of the Mycorrhizal Mutualists.</title>
        <authorList>
            <consortium name="DOE Joint Genome Institute"/>
            <consortium name="Mycorrhizal Genomics Consortium"/>
            <person name="Kohler A."/>
            <person name="Kuo A."/>
            <person name="Nagy L.G."/>
            <person name="Floudas D."/>
            <person name="Copeland A."/>
            <person name="Barry K.W."/>
            <person name="Cichocki N."/>
            <person name="Veneault-Fourrey C."/>
            <person name="LaButti K."/>
            <person name="Lindquist E.A."/>
            <person name="Lipzen A."/>
            <person name="Lundell T."/>
            <person name="Morin E."/>
            <person name="Murat C."/>
            <person name="Riley R."/>
            <person name="Ohm R."/>
            <person name="Sun H."/>
            <person name="Tunlid A."/>
            <person name="Henrissat B."/>
            <person name="Grigoriev I.V."/>
            <person name="Hibbett D.S."/>
            <person name="Martin F."/>
        </authorList>
    </citation>
    <scope>NUCLEOTIDE SEQUENCE [LARGE SCALE GENOMIC DNA]</scope>
    <source>
        <strain evidence="3">441</strain>
    </source>
</reference>
<dbReference type="SUPFAM" id="SSF52540">
    <property type="entry name" value="P-loop containing nucleoside triphosphate hydrolases"/>
    <property type="match status" value="1"/>
</dbReference>
<feature type="domain" description="Helicase C-terminal" evidence="1">
    <location>
        <begin position="8"/>
        <end position="75"/>
    </location>
</feature>
<feature type="non-terminal residue" evidence="2">
    <location>
        <position position="105"/>
    </location>
</feature>
<dbReference type="Proteomes" id="UP000054018">
    <property type="component" value="Unassembled WGS sequence"/>
</dbReference>
<dbReference type="Pfam" id="PF00271">
    <property type="entry name" value="Helicase_C"/>
    <property type="match status" value="1"/>
</dbReference>
<dbReference type="InterPro" id="IPR027417">
    <property type="entry name" value="P-loop_NTPase"/>
</dbReference>
<protein>
    <recommendedName>
        <fullName evidence="1">Helicase C-terminal domain-containing protein</fullName>
    </recommendedName>
</protein>
<dbReference type="STRING" id="765257.A0A0C9YPY4"/>
<reference evidence="2 3" key="1">
    <citation type="submission" date="2014-04" db="EMBL/GenBank/DDBJ databases">
        <authorList>
            <consortium name="DOE Joint Genome Institute"/>
            <person name="Kuo A."/>
            <person name="Kohler A."/>
            <person name="Costa M.D."/>
            <person name="Nagy L.G."/>
            <person name="Floudas D."/>
            <person name="Copeland A."/>
            <person name="Barry K.W."/>
            <person name="Cichocki N."/>
            <person name="Veneault-Fourrey C."/>
            <person name="LaButti K."/>
            <person name="Lindquist E.A."/>
            <person name="Lipzen A."/>
            <person name="Lundell T."/>
            <person name="Morin E."/>
            <person name="Murat C."/>
            <person name="Sun H."/>
            <person name="Tunlid A."/>
            <person name="Henrissat B."/>
            <person name="Grigoriev I.V."/>
            <person name="Hibbett D.S."/>
            <person name="Martin F."/>
            <person name="Nordberg H.P."/>
            <person name="Cantor M.N."/>
            <person name="Hua S.X."/>
        </authorList>
    </citation>
    <scope>NUCLEOTIDE SEQUENCE [LARGE SCALE GENOMIC DNA]</scope>
    <source>
        <strain evidence="2 3">441</strain>
    </source>
</reference>
<dbReference type="AlphaFoldDB" id="A0A0C9YPY4"/>
<organism evidence="2 3">
    <name type="scientific">Pisolithus microcarpus 441</name>
    <dbReference type="NCBI Taxonomy" id="765257"/>
    <lineage>
        <taxon>Eukaryota</taxon>
        <taxon>Fungi</taxon>
        <taxon>Dikarya</taxon>
        <taxon>Basidiomycota</taxon>
        <taxon>Agaricomycotina</taxon>
        <taxon>Agaricomycetes</taxon>
        <taxon>Agaricomycetidae</taxon>
        <taxon>Boletales</taxon>
        <taxon>Sclerodermatineae</taxon>
        <taxon>Pisolithaceae</taxon>
        <taxon>Pisolithus</taxon>
    </lineage>
</organism>
<dbReference type="EMBL" id="KN833799">
    <property type="protein sequence ID" value="KIK18681.1"/>
    <property type="molecule type" value="Genomic_DNA"/>
</dbReference>
<dbReference type="HOGENOM" id="CLU_001103_19_3_1"/>
<gene>
    <name evidence="2" type="ORF">PISMIDRAFT_108942</name>
</gene>
<dbReference type="Gene3D" id="3.40.50.300">
    <property type="entry name" value="P-loop containing nucleotide triphosphate hydrolases"/>
    <property type="match status" value="1"/>
</dbReference>
<keyword evidence="3" id="KW-1185">Reference proteome</keyword>
<accession>A0A0C9YPY4</accession>
<dbReference type="OrthoDB" id="10261556at2759"/>
<evidence type="ECO:0000259" key="1">
    <source>
        <dbReference type="Pfam" id="PF00271"/>
    </source>
</evidence>
<proteinExistence type="predicted"/>
<evidence type="ECO:0000313" key="3">
    <source>
        <dbReference type="Proteomes" id="UP000054018"/>
    </source>
</evidence>
<name>A0A0C9YPY4_9AGAM</name>